<dbReference type="InterPro" id="IPR019776">
    <property type="entry name" value="Flagellar_basal_body_rod_CS"/>
</dbReference>
<evidence type="ECO:0000259" key="7">
    <source>
        <dbReference type="Pfam" id="PF00460"/>
    </source>
</evidence>
<dbReference type="GO" id="GO:0030694">
    <property type="term" value="C:bacterial-type flagellum basal body, rod"/>
    <property type="evidence" value="ECO:0007669"/>
    <property type="project" value="InterPro"/>
</dbReference>
<dbReference type="EMBL" id="SACQ01000005">
    <property type="protein sequence ID" value="RVU30239.1"/>
    <property type="molecule type" value="Genomic_DNA"/>
</dbReference>
<dbReference type="InterPro" id="IPR006300">
    <property type="entry name" value="FlgB"/>
</dbReference>
<keyword evidence="8" id="KW-0969">Cilium</keyword>
<keyword evidence="8" id="KW-0966">Cell projection</keyword>
<protein>
    <recommendedName>
        <fullName evidence="3 6">Flagellar basal body rod protein FlgB</fullName>
    </recommendedName>
</protein>
<comment type="subunit">
    <text evidence="6">The basal body constitutes a major portion of the flagellar organelle and consists of a number of rings mounted on a central rod.</text>
</comment>
<dbReference type="InterPro" id="IPR001444">
    <property type="entry name" value="Flag_bb_rod_N"/>
</dbReference>
<dbReference type="NCBIfam" id="TIGR01396">
    <property type="entry name" value="FlgB"/>
    <property type="match status" value="1"/>
</dbReference>
<comment type="function">
    <text evidence="5 6">Structural component of flagellum, the bacterial motility apparatus. Part of the rod structure of flagellar basal body.</text>
</comment>
<dbReference type="Pfam" id="PF00460">
    <property type="entry name" value="Flg_bb_rod"/>
    <property type="match status" value="1"/>
</dbReference>
<evidence type="ECO:0000256" key="3">
    <source>
        <dbReference type="ARBA" id="ARBA00014376"/>
    </source>
</evidence>
<organism evidence="8 9">
    <name type="scientific">Neptunomonas marina</name>
    <dbReference type="NCBI Taxonomy" id="1815562"/>
    <lineage>
        <taxon>Bacteria</taxon>
        <taxon>Pseudomonadati</taxon>
        <taxon>Pseudomonadota</taxon>
        <taxon>Gammaproteobacteria</taxon>
        <taxon>Oceanospirillales</taxon>
        <taxon>Oceanospirillaceae</taxon>
        <taxon>Neptunomonas</taxon>
    </lineage>
</organism>
<dbReference type="PANTHER" id="PTHR30435">
    <property type="entry name" value="FLAGELLAR PROTEIN"/>
    <property type="match status" value="1"/>
</dbReference>
<dbReference type="PROSITE" id="PS00588">
    <property type="entry name" value="FLAGELLA_BB_ROD"/>
    <property type="match status" value="1"/>
</dbReference>
<dbReference type="PANTHER" id="PTHR30435:SF12">
    <property type="entry name" value="FLAGELLAR BASAL BODY ROD PROTEIN FLGB"/>
    <property type="match status" value="1"/>
</dbReference>
<evidence type="ECO:0000256" key="5">
    <source>
        <dbReference type="ARBA" id="ARBA00024934"/>
    </source>
</evidence>
<sequence>MAISFDKALGIHQQAVAVREKRAEVLANNIANADTPNYKARDMDFKEILAGTQPLTQTPLKMSMTHDSHYADVINPDFAADLMYRTPMQPSVDDNTVEVQEEMARYTENALDYQASFDFLNRKFKGLSKALKGE</sequence>
<dbReference type="AlphaFoldDB" id="A0A437Q6U7"/>
<dbReference type="PIRSF" id="PIRSF002889">
    <property type="entry name" value="Rod_FlgB"/>
    <property type="match status" value="1"/>
</dbReference>
<feature type="domain" description="Flagellar basal body rod protein N-terminal" evidence="7">
    <location>
        <begin position="12"/>
        <end position="39"/>
    </location>
</feature>
<comment type="caution">
    <text evidence="8">The sequence shown here is derived from an EMBL/GenBank/DDBJ whole genome shotgun (WGS) entry which is preliminary data.</text>
</comment>
<evidence type="ECO:0000256" key="1">
    <source>
        <dbReference type="ARBA" id="ARBA00004117"/>
    </source>
</evidence>
<gene>
    <name evidence="8" type="primary">flgB</name>
    <name evidence="8" type="ORF">EOE65_11345</name>
</gene>
<keyword evidence="9" id="KW-1185">Reference proteome</keyword>
<keyword evidence="4 6" id="KW-0975">Bacterial flagellum</keyword>
<dbReference type="GO" id="GO:0071978">
    <property type="term" value="P:bacterial-type flagellum-dependent swarming motility"/>
    <property type="evidence" value="ECO:0007669"/>
    <property type="project" value="TreeGrafter"/>
</dbReference>
<comment type="similarity">
    <text evidence="2 6">Belongs to the flagella basal body rod proteins family.</text>
</comment>
<evidence type="ECO:0000256" key="2">
    <source>
        <dbReference type="ARBA" id="ARBA00009677"/>
    </source>
</evidence>
<keyword evidence="8" id="KW-0282">Flagellum</keyword>
<proteinExistence type="inferred from homology"/>
<evidence type="ECO:0000313" key="8">
    <source>
        <dbReference type="EMBL" id="RVU30239.1"/>
    </source>
</evidence>
<comment type="subcellular location">
    <subcellularLocation>
        <location evidence="1 6">Bacterial flagellum basal body</location>
    </subcellularLocation>
</comment>
<dbReference type="Proteomes" id="UP000282818">
    <property type="component" value="Unassembled WGS sequence"/>
</dbReference>
<evidence type="ECO:0000256" key="4">
    <source>
        <dbReference type="ARBA" id="ARBA00023143"/>
    </source>
</evidence>
<name>A0A437Q6U7_9GAMM</name>
<accession>A0A437Q6U7</accession>
<evidence type="ECO:0000313" key="9">
    <source>
        <dbReference type="Proteomes" id="UP000282818"/>
    </source>
</evidence>
<reference evidence="8 9" key="1">
    <citation type="submission" date="2019-01" db="EMBL/GenBank/DDBJ databases">
        <authorList>
            <person name="Chen W.-M."/>
        </authorList>
    </citation>
    <scope>NUCLEOTIDE SEQUENCE [LARGE SCALE GENOMIC DNA]</scope>
    <source>
        <strain evidence="8 9">HPM-16</strain>
    </source>
</reference>
<dbReference type="RefSeq" id="WP_127694435.1">
    <property type="nucleotide sequence ID" value="NZ_SACQ01000005.1"/>
</dbReference>
<evidence type="ECO:0000256" key="6">
    <source>
        <dbReference type="PIRNR" id="PIRNR002889"/>
    </source>
</evidence>